<evidence type="ECO:0000256" key="2">
    <source>
        <dbReference type="ARBA" id="ARBA00023015"/>
    </source>
</evidence>
<feature type="domain" description="HTH lysR-type" evidence="5">
    <location>
        <begin position="17"/>
        <end position="67"/>
    </location>
</feature>
<evidence type="ECO:0000313" key="6">
    <source>
        <dbReference type="EMBL" id="ALO66193.1"/>
    </source>
</evidence>
<reference evidence="7" key="1">
    <citation type="submission" date="2015-11" db="EMBL/GenBank/DDBJ databases">
        <authorList>
            <person name="Kumar R."/>
            <person name="Singh D."/>
            <person name="Swarnkar M.K."/>
            <person name="Singh A.K."/>
            <person name="Kumar S."/>
        </authorList>
    </citation>
    <scope>NUCLEOTIDE SEQUENCE [LARGE SCALE GENOMIC DNA]</scope>
    <source>
        <strain evidence="7">ERGS4:06</strain>
    </source>
</reference>
<dbReference type="InterPro" id="IPR005119">
    <property type="entry name" value="LysR_subst-bd"/>
</dbReference>
<dbReference type="OrthoDB" id="9803735at2"/>
<sequence>MDNDNRELATLLPVLPILVELGANRHITATAETLGIPQSTVSRALARAAEVVGTPLVLRKGRGVELTPAALALIPKAGEALELVRTGLALAREESGQQFGRIQVAFQHTFGEEVLPLFIRAFTRENPGVSFDLQQGSRAFCLDLLAAGSADLALVAPTPPSSRTLGAEVLYSEPLKLVVPADHRLAGSSGVRLDEVRDEPFVMLEPGYGMRSIVESLCHQAGFRPHVAFQGQDLHTVRGLVSAGLGLAVAPPERGNAQQAQRGGLSRCEVNIAWPAARRDIGLVWRNRPDATAQATRFRDMVLAQGRDLLGAR</sequence>
<dbReference type="Gene3D" id="3.40.190.290">
    <property type="match status" value="1"/>
</dbReference>
<dbReference type="SUPFAM" id="SSF53850">
    <property type="entry name" value="Periplasmic binding protein-like II"/>
    <property type="match status" value="1"/>
</dbReference>
<dbReference type="Pfam" id="PF03466">
    <property type="entry name" value="LysR_substrate"/>
    <property type="match status" value="1"/>
</dbReference>
<dbReference type="Gene3D" id="1.10.10.10">
    <property type="entry name" value="Winged helix-like DNA-binding domain superfamily/Winged helix DNA-binding domain"/>
    <property type="match status" value="1"/>
</dbReference>
<evidence type="ECO:0000313" key="7">
    <source>
        <dbReference type="Proteomes" id="UP000059574"/>
    </source>
</evidence>
<dbReference type="PANTHER" id="PTHR30346:SF28">
    <property type="entry name" value="HTH-TYPE TRANSCRIPTIONAL REGULATOR CYNR"/>
    <property type="match status" value="1"/>
</dbReference>
<evidence type="ECO:0000256" key="4">
    <source>
        <dbReference type="ARBA" id="ARBA00023163"/>
    </source>
</evidence>
<keyword evidence="2" id="KW-0805">Transcription regulation</keyword>
<dbReference type="Pfam" id="PF00126">
    <property type="entry name" value="HTH_1"/>
    <property type="match status" value="1"/>
</dbReference>
<dbReference type="PANTHER" id="PTHR30346">
    <property type="entry name" value="TRANSCRIPTIONAL DUAL REGULATOR HCAR-RELATED"/>
    <property type="match status" value="1"/>
</dbReference>
<dbReference type="RefSeq" id="WP_062286813.1">
    <property type="nucleotide sequence ID" value="NZ_CP013200.1"/>
</dbReference>
<accession>A0A0S2LXY0</accession>
<dbReference type="GO" id="GO:0003677">
    <property type="term" value="F:DNA binding"/>
    <property type="evidence" value="ECO:0007669"/>
    <property type="project" value="UniProtKB-KW"/>
</dbReference>
<dbReference type="InterPro" id="IPR036390">
    <property type="entry name" value="WH_DNA-bd_sf"/>
</dbReference>
<comment type="similarity">
    <text evidence="1">Belongs to the LysR transcriptional regulatory family.</text>
</comment>
<dbReference type="AlphaFoldDB" id="A0A0S2LXY0"/>
<protein>
    <recommendedName>
        <fullName evidence="5">HTH lysR-type domain-containing protein</fullName>
    </recommendedName>
</protein>
<evidence type="ECO:0000256" key="3">
    <source>
        <dbReference type="ARBA" id="ARBA00023125"/>
    </source>
</evidence>
<dbReference type="Proteomes" id="UP000059574">
    <property type="component" value="Chromosome"/>
</dbReference>
<dbReference type="PROSITE" id="PS50931">
    <property type="entry name" value="HTH_LYSR"/>
    <property type="match status" value="1"/>
</dbReference>
<dbReference type="GO" id="GO:0003700">
    <property type="term" value="F:DNA-binding transcription factor activity"/>
    <property type="evidence" value="ECO:0007669"/>
    <property type="project" value="InterPro"/>
</dbReference>
<dbReference type="InterPro" id="IPR036388">
    <property type="entry name" value="WH-like_DNA-bd_sf"/>
</dbReference>
<keyword evidence="4" id="KW-0804">Transcription</keyword>
<name>A0A0S2LXY0_9MICC</name>
<proteinExistence type="inferred from homology"/>
<gene>
    <name evidence="6" type="ORF">AS189_06410</name>
</gene>
<dbReference type="EMBL" id="CP013200">
    <property type="protein sequence ID" value="ALO66193.1"/>
    <property type="molecule type" value="Genomic_DNA"/>
</dbReference>
<keyword evidence="3" id="KW-0238">DNA-binding</keyword>
<dbReference type="InterPro" id="IPR000847">
    <property type="entry name" value="LysR_HTH_N"/>
</dbReference>
<dbReference type="SUPFAM" id="SSF46785">
    <property type="entry name" value="Winged helix' DNA-binding domain"/>
    <property type="match status" value="1"/>
</dbReference>
<evidence type="ECO:0000256" key="1">
    <source>
        <dbReference type="ARBA" id="ARBA00009437"/>
    </source>
</evidence>
<reference evidence="6 7" key="2">
    <citation type="journal article" date="2016" name="J. Biotechnol.">
        <title>Complete genome sequence of Arthrobacter alpinus ERGS4:06, a yellow pigmented bacterium tolerant to cold and radiations isolated from Sikkim Himalaya.</title>
        <authorList>
            <person name="Kumar R."/>
            <person name="Singh D."/>
            <person name="Swarnkar M.K."/>
            <person name="Singh A.K."/>
            <person name="Kumar S."/>
        </authorList>
    </citation>
    <scope>NUCLEOTIDE SEQUENCE [LARGE SCALE GENOMIC DNA]</scope>
    <source>
        <strain evidence="6 7">ERGS4:06</strain>
    </source>
</reference>
<dbReference type="GO" id="GO:0032993">
    <property type="term" value="C:protein-DNA complex"/>
    <property type="evidence" value="ECO:0007669"/>
    <property type="project" value="TreeGrafter"/>
</dbReference>
<evidence type="ECO:0000259" key="5">
    <source>
        <dbReference type="PROSITE" id="PS50931"/>
    </source>
</evidence>
<organism evidence="6 7">
    <name type="scientific">Arthrobacter alpinus</name>
    <dbReference type="NCBI Taxonomy" id="656366"/>
    <lineage>
        <taxon>Bacteria</taxon>
        <taxon>Bacillati</taxon>
        <taxon>Actinomycetota</taxon>
        <taxon>Actinomycetes</taxon>
        <taxon>Micrococcales</taxon>
        <taxon>Micrococcaceae</taxon>
        <taxon>Arthrobacter</taxon>
    </lineage>
</organism>